<dbReference type="SMART" id="SM00041">
    <property type="entry name" value="CT"/>
    <property type="match status" value="1"/>
</dbReference>
<sequence length="121" mass="13321">MAPVKYHGMVSLCMILLVFIMEINANRSSCNLVGKWTKIRVPGCAPKHTLLNSCRGYCESFSIPMPNQLRSMYPDLAILSMGRCCSIDTTHDVTVELVCADGIRKETYKSASSCSCSSCKT</sequence>
<dbReference type="Pfam" id="PF03045">
    <property type="entry name" value="DAN"/>
    <property type="match status" value="1"/>
</dbReference>
<comment type="caution">
    <text evidence="5">Lacks conserved residue(s) required for the propagation of feature annotation.</text>
</comment>
<organism evidence="8 9">
    <name type="scientific">Bugula neritina</name>
    <name type="common">Brown bryozoan</name>
    <name type="synonym">Sertularia neritina</name>
    <dbReference type="NCBI Taxonomy" id="10212"/>
    <lineage>
        <taxon>Eukaryota</taxon>
        <taxon>Metazoa</taxon>
        <taxon>Spiralia</taxon>
        <taxon>Lophotrochozoa</taxon>
        <taxon>Bryozoa</taxon>
        <taxon>Gymnolaemata</taxon>
        <taxon>Cheilostomatida</taxon>
        <taxon>Flustrina</taxon>
        <taxon>Buguloidea</taxon>
        <taxon>Bugulidae</taxon>
        <taxon>Bugula</taxon>
    </lineage>
</organism>
<dbReference type="OrthoDB" id="6421717at2759"/>
<dbReference type="GO" id="GO:0005615">
    <property type="term" value="C:extracellular space"/>
    <property type="evidence" value="ECO:0007669"/>
    <property type="project" value="TreeGrafter"/>
</dbReference>
<dbReference type="InterPro" id="IPR004133">
    <property type="entry name" value="DAN_dom"/>
</dbReference>
<dbReference type="InterPro" id="IPR006207">
    <property type="entry name" value="Cys_knot_C"/>
</dbReference>
<feature type="signal peptide" evidence="6">
    <location>
        <begin position="1"/>
        <end position="25"/>
    </location>
</feature>
<evidence type="ECO:0000256" key="2">
    <source>
        <dbReference type="ARBA" id="ARBA00022525"/>
    </source>
</evidence>
<dbReference type="AlphaFoldDB" id="A0A7J7J2I9"/>
<comment type="caution">
    <text evidence="8">The sequence shown here is derived from an EMBL/GenBank/DDBJ whole genome shotgun (WGS) entry which is preliminary data.</text>
</comment>
<dbReference type="PROSITE" id="PS01225">
    <property type="entry name" value="CTCK_2"/>
    <property type="match status" value="1"/>
</dbReference>
<dbReference type="Gene3D" id="2.10.90.10">
    <property type="entry name" value="Cystine-knot cytokines"/>
    <property type="match status" value="1"/>
</dbReference>
<evidence type="ECO:0000256" key="4">
    <source>
        <dbReference type="ARBA" id="ARBA00023157"/>
    </source>
</evidence>
<feature type="chain" id="PRO_5029456846" evidence="6">
    <location>
        <begin position="26"/>
        <end position="121"/>
    </location>
</feature>
<gene>
    <name evidence="8" type="ORF">EB796_021372</name>
</gene>
<proteinExistence type="predicted"/>
<comment type="subcellular location">
    <subcellularLocation>
        <location evidence="1">Secreted</location>
    </subcellularLocation>
</comment>
<name>A0A7J7J2I9_BUGNE</name>
<dbReference type="InterPro" id="IPR052680">
    <property type="entry name" value="Glyco_Hormone_Alpha"/>
</dbReference>
<reference evidence="8" key="1">
    <citation type="submission" date="2020-06" db="EMBL/GenBank/DDBJ databases">
        <title>Draft genome of Bugula neritina, a colonial animal packing powerful symbionts and potential medicines.</title>
        <authorList>
            <person name="Rayko M."/>
        </authorList>
    </citation>
    <scope>NUCLEOTIDE SEQUENCE [LARGE SCALE GENOMIC DNA]</scope>
    <source>
        <strain evidence="8">Kwan_BN1</strain>
    </source>
</reference>
<dbReference type="PANTHER" id="PTHR31129:SF2">
    <property type="entry name" value="GLYCOPROTEIN HORMONE ALPHA-2"/>
    <property type="match status" value="1"/>
</dbReference>
<dbReference type="PANTHER" id="PTHR31129">
    <property type="entry name" value="GLYCOPROTEIN HORMONE ALPHA-2"/>
    <property type="match status" value="1"/>
</dbReference>
<evidence type="ECO:0000259" key="7">
    <source>
        <dbReference type="PROSITE" id="PS01225"/>
    </source>
</evidence>
<evidence type="ECO:0000256" key="3">
    <source>
        <dbReference type="ARBA" id="ARBA00022729"/>
    </source>
</evidence>
<keyword evidence="2" id="KW-0964">Secreted</keyword>
<dbReference type="GO" id="GO:0007166">
    <property type="term" value="P:cell surface receptor signaling pathway"/>
    <property type="evidence" value="ECO:0007669"/>
    <property type="project" value="TreeGrafter"/>
</dbReference>
<keyword evidence="4" id="KW-1015">Disulfide bond</keyword>
<keyword evidence="9" id="KW-1185">Reference proteome</keyword>
<evidence type="ECO:0000256" key="5">
    <source>
        <dbReference type="PROSITE-ProRule" id="PRU00039"/>
    </source>
</evidence>
<evidence type="ECO:0000256" key="1">
    <source>
        <dbReference type="ARBA" id="ARBA00004613"/>
    </source>
</evidence>
<dbReference type="EMBL" id="VXIV02003181">
    <property type="protein sequence ID" value="KAF6020305.1"/>
    <property type="molecule type" value="Genomic_DNA"/>
</dbReference>
<keyword evidence="3 6" id="KW-0732">Signal</keyword>
<evidence type="ECO:0000313" key="9">
    <source>
        <dbReference type="Proteomes" id="UP000593567"/>
    </source>
</evidence>
<dbReference type="InterPro" id="IPR029034">
    <property type="entry name" value="Cystine-knot_cytokine"/>
</dbReference>
<dbReference type="GO" id="GO:0051427">
    <property type="term" value="F:hormone receptor binding"/>
    <property type="evidence" value="ECO:0007669"/>
    <property type="project" value="TreeGrafter"/>
</dbReference>
<dbReference type="Proteomes" id="UP000593567">
    <property type="component" value="Unassembled WGS sequence"/>
</dbReference>
<evidence type="ECO:0000313" key="8">
    <source>
        <dbReference type="EMBL" id="KAF6020305.1"/>
    </source>
</evidence>
<evidence type="ECO:0000256" key="6">
    <source>
        <dbReference type="SAM" id="SignalP"/>
    </source>
</evidence>
<accession>A0A7J7J2I9</accession>
<feature type="domain" description="CTCK" evidence="7">
    <location>
        <begin position="30"/>
        <end position="120"/>
    </location>
</feature>
<protein>
    <submittedName>
        <fullName evidence="8">Gpa2</fullName>
    </submittedName>
</protein>